<dbReference type="InterPro" id="IPR006311">
    <property type="entry name" value="TAT_signal"/>
</dbReference>
<evidence type="ECO:0000256" key="1">
    <source>
        <dbReference type="SAM" id="SignalP"/>
    </source>
</evidence>
<feature type="chain" id="PRO_5045391561" description="Molybdopterin-dependent oxidoreductase" evidence="1">
    <location>
        <begin position="25"/>
        <end position="179"/>
    </location>
</feature>
<dbReference type="RefSeq" id="WP_344307268.1">
    <property type="nucleotide sequence ID" value="NZ_BAAANY010000002.1"/>
</dbReference>
<name>A0ABN2FY49_9ACTN</name>
<gene>
    <name evidence="2" type="ORF">GCM10009765_08480</name>
</gene>
<proteinExistence type="predicted"/>
<feature type="signal peptide" evidence="1">
    <location>
        <begin position="1"/>
        <end position="24"/>
    </location>
</feature>
<dbReference type="SUPFAM" id="SSF56524">
    <property type="entry name" value="Oxidoreductase molybdopterin-binding domain"/>
    <property type="match status" value="1"/>
</dbReference>
<comment type="caution">
    <text evidence="2">The sequence shown here is derived from an EMBL/GenBank/DDBJ whole genome shotgun (WGS) entry which is preliminary data.</text>
</comment>
<reference evidence="2 3" key="1">
    <citation type="journal article" date="2019" name="Int. J. Syst. Evol. Microbiol.">
        <title>The Global Catalogue of Microorganisms (GCM) 10K type strain sequencing project: providing services to taxonomists for standard genome sequencing and annotation.</title>
        <authorList>
            <consortium name="The Broad Institute Genomics Platform"/>
            <consortium name="The Broad Institute Genome Sequencing Center for Infectious Disease"/>
            <person name="Wu L."/>
            <person name="Ma J."/>
        </authorList>
    </citation>
    <scope>NUCLEOTIDE SEQUENCE [LARGE SCALE GENOMIC DNA]</scope>
    <source>
        <strain evidence="2 3">JCM 14718</strain>
    </source>
</reference>
<dbReference type="InterPro" id="IPR036374">
    <property type="entry name" value="OxRdtase_Mopterin-bd_sf"/>
</dbReference>
<dbReference type="PROSITE" id="PS51318">
    <property type="entry name" value="TAT"/>
    <property type="match status" value="1"/>
</dbReference>
<dbReference type="Gene3D" id="3.90.420.10">
    <property type="entry name" value="Oxidoreductase, molybdopterin-binding domain"/>
    <property type="match status" value="1"/>
</dbReference>
<accession>A0ABN2FY49</accession>
<evidence type="ECO:0008006" key="4">
    <source>
        <dbReference type="Google" id="ProtNLM"/>
    </source>
</evidence>
<evidence type="ECO:0000313" key="3">
    <source>
        <dbReference type="Proteomes" id="UP001500618"/>
    </source>
</evidence>
<keyword evidence="3" id="KW-1185">Reference proteome</keyword>
<evidence type="ECO:0000313" key="2">
    <source>
        <dbReference type="EMBL" id="GAA1661291.1"/>
    </source>
</evidence>
<sequence>MRTIRFLALSAAAVATAAALSSAAAPTAAAPATPAHQWCKGGAVISGNVSRPGCASAASLAKLAQKTVTVTFSSSAGNQTHTFSGPLLLDVITAAKPRFPSTVKNVQLRYAVLATGSDDYQATVAWGEFDPKFAGKQILVATKQDGVALAMPRLVVPGDTAGGRYVSDVVSLRLGRPFL</sequence>
<dbReference type="EMBL" id="BAAANY010000002">
    <property type="protein sequence ID" value="GAA1661291.1"/>
    <property type="molecule type" value="Genomic_DNA"/>
</dbReference>
<keyword evidence="1" id="KW-0732">Signal</keyword>
<organism evidence="2 3">
    <name type="scientific">Fodinicola feengrottensis</name>
    <dbReference type="NCBI Taxonomy" id="435914"/>
    <lineage>
        <taxon>Bacteria</taxon>
        <taxon>Bacillati</taxon>
        <taxon>Actinomycetota</taxon>
        <taxon>Actinomycetes</taxon>
        <taxon>Mycobacteriales</taxon>
        <taxon>Fodinicola</taxon>
    </lineage>
</organism>
<protein>
    <recommendedName>
        <fullName evidence="4">Molybdopterin-dependent oxidoreductase</fullName>
    </recommendedName>
</protein>
<dbReference type="Proteomes" id="UP001500618">
    <property type="component" value="Unassembled WGS sequence"/>
</dbReference>